<reference evidence="4 5" key="1">
    <citation type="submission" date="2012-04" db="EMBL/GenBank/DDBJ databases">
        <title>The Genome Sequence of Loa loa.</title>
        <authorList>
            <consortium name="The Broad Institute Genome Sequencing Platform"/>
            <consortium name="Broad Institute Genome Sequencing Center for Infectious Disease"/>
            <person name="Nutman T.B."/>
            <person name="Fink D.L."/>
            <person name="Russ C."/>
            <person name="Young S."/>
            <person name="Zeng Q."/>
            <person name="Gargeya S."/>
            <person name="Alvarado L."/>
            <person name="Berlin A."/>
            <person name="Chapman S.B."/>
            <person name="Chen Z."/>
            <person name="Freedman E."/>
            <person name="Gellesch M."/>
            <person name="Goldberg J."/>
            <person name="Griggs A."/>
            <person name="Gujja S."/>
            <person name="Heilman E.R."/>
            <person name="Heiman D."/>
            <person name="Howarth C."/>
            <person name="Mehta T."/>
            <person name="Neiman D."/>
            <person name="Pearson M."/>
            <person name="Roberts A."/>
            <person name="Saif S."/>
            <person name="Shea T."/>
            <person name="Shenoy N."/>
            <person name="Sisk P."/>
            <person name="Stolte C."/>
            <person name="Sykes S."/>
            <person name="White J."/>
            <person name="Yandava C."/>
            <person name="Haas B."/>
            <person name="Henn M.R."/>
            <person name="Nusbaum C."/>
            <person name="Birren B."/>
        </authorList>
    </citation>
    <scope>NUCLEOTIDE SEQUENCE [LARGE SCALE GENOMIC DNA]</scope>
</reference>
<evidence type="ECO:0000256" key="1">
    <source>
        <dbReference type="ARBA" id="ARBA00022737"/>
    </source>
</evidence>
<dbReference type="EMBL" id="JH712080">
    <property type="protein sequence ID" value="EFO27206.1"/>
    <property type="molecule type" value="Genomic_DNA"/>
</dbReference>
<dbReference type="KEGG" id="loa:LOAG_01271"/>
<evidence type="ECO:0000259" key="3">
    <source>
        <dbReference type="PROSITE" id="PS50222"/>
    </source>
</evidence>
<dbReference type="WBParaSite" id="EN70_6006">
    <property type="protein sequence ID" value="EN70_6006"/>
    <property type="gene ID" value="EN70_6006"/>
</dbReference>
<proteinExistence type="predicted"/>
<dbReference type="Proteomes" id="UP000095285">
    <property type="component" value="Unassembled WGS sequence"/>
</dbReference>
<protein>
    <submittedName>
        <fullName evidence="6">Centrin</fullName>
    </submittedName>
</protein>
<evidence type="ECO:0000256" key="2">
    <source>
        <dbReference type="ARBA" id="ARBA00022837"/>
    </source>
</evidence>
<feature type="domain" description="EF-hand" evidence="3">
    <location>
        <begin position="132"/>
        <end position="167"/>
    </location>
</feature>
<feature type="domain" description="EF-hand" evidence="3">
    <location>
        <begin position="20"/>
        <end position="55"/>
    </location>
</feature>
<keyword evidence="2" id="KW-0106">Calcium</keyword>
<name>A0A1I7VT88_LOALO</name>
<dbReference type="PROSITE" id="PS50222">
    <property type="entry name" value="EF_HAND_2"/>
    <property type="match status" value="3"/>
</dbReference>
<dbReference type="InterPro" id="IPR002048">
    <property type="entry name" value="EF_hand_dom"/>
</dbReference>
<dbReference type="Gene3D" id="1.10.238.10">
    <property type="entry name" value="EF-hand"/>
    <property type="match status" value="2"/>
</dbReference>
<feature type="domain" description="EF-hand" evidence="3">
    <location>
        <begin position="96"/>
        <end position="131"/>
    </location>
</feature>
<keyword evidence="1" id="KW-0677">Repeat</keyword>
<dbReference type="eggNOG" id="KOG0028">
    <property type="taxonomic scope" value="Eukaryota"/>
</dbReference>
<dbReference type="InterPro" id="IPR050230">
    <property type="entry name" value="CALM/Myosin/TropC-like"/>
</dbReference>
<dbReference type="RefSeq" id="XP_003136858.1">
    <property type="nucleotide sequence ID" value="XM_003136810.2"/>
</dbReference>
<dbReference type="FunFam" id="1.10.238.10:FF:000001">
    <property type="entry name" value="Calmodulin 1"/>
    <property type="match status" value="1"/>
</dbReference>
<dbReference type="OrthoDB" id="343296at2759"/>
<dbReference type="InterPro" id="IPR011992">
    <property type="entry name" value="EF-hand-dom_pair"/>
</dbReference>
<dbReference type="Pfam" id="PF13499">
    <property type="entry name" value="EF-hand_7"/>
    <property type="match status" value="1"/>
</dbReference>
<dbReference type="CTD" id="9938644"/>
<accession>A0A1S0U9G5</accession>
<evidence type="ECO:0000313" key="6">
    <source>
        <dbReference type="WBParaSite" id="EN70_6006"/>
    </source>
</evidence>
<dbReference type="SUPFAM" id="SSF47473">
    <property type="entry name" value="EF-hand"/>
    <property type="match status" value="1"/>
</dbReference>
<dbReference type="AlphaFoldDB" id="A0A1I7VT88"/>
<reference evidence="6" key="2">
    <citation type="submission" date="2016-11" db="UniProtKB">
        <authorList>
            <consortium name="WormBaseParasite"/>
        </authorList>
    </citation>
    <scope>IDENTIFICATION</scope>
</reference>
<dbReference type="PANTHER" id="PTHR23048:SF59">
    <property type="entry name" value="EF-HAND SUPERFAMILY PROTEIN"/>
    <property type="match status" value="1"/>
</dbReference>
<organism evidence="5 6">
    <name type="scientific">Loa loa</name>
    <name type="common">Eye worm</name>
    <name type="synonym">Filaria loa</name>
    <dbReference type="NCBI Taxonomy" id="7209"/>
    <lineage>
        <taxon>Eukaryota</taxon>
        <taxon>Metazoa</taxon>
        <taxon>Ecdysozoa</taxon>
        <taxon>Nematoda</taxon>
        <taxon>Chromadorea</taxon>
        <taxon>Rhabditida</taxon>
        <taxon>Spirurina</taxon>
        <taxon>Spiruromorpha</taxon>
        <taxon>Filarioidea</taxon>
        <taxon>Onchocercidae</taxon>
        <taxon>Loa</taxon>
    </lineage>
</organism>
<evidence type="ECO:0000313" key="4">
    <source>
        <dbReference type="EMBL" id="EFO27206.1"/>
    </source>
</evidence>
<dbReference type="PANTHER" id="PTHR23048">
    <property type="entry name" value="MYOSIN LIGHT CHAIN 1, 3"/>
    <property type="match status" value="1"/>
</dbReference>
<dbReference type="GeneID" id="9938644"/>
<accession>A0A1I7VT88</accession>
<evidence type="ECO:0000313" key="5">
    <source>
        <dbReference type="Proteomes" id="UP000095285"/>
    </source>
</evidence>
<dbReference type="STRING" id="7209.A0A1I7VT88"/>
<dbReference type="FunCoup" id="A0A1I7VT88">
    <property type="interactions" value="55"/>
</dbReference>
<keyword evidence="5" id="KW-1185">Reference proteome</keyword>
<dbReference type="GO" id="GO:0016460">
    <property type="term" value="C:myosin II complex"/>
    <property type="evidence" value="ECO:0007669"/>
    <property type="project" value="TreeGrafter"/>
</dbReference>
<dbReference type="GO" id="GO:0005509">
    <property type="term" value="F:calcium ion binding"/>
    <property type="evidence" value="ECO:0007669"/>
    <property type="project" value="InterPro"/>
</dbReference>
<dbReference type="SMART" id="SM00054">
    <property type="entry name" value="EFh"/>
    <property type="match status" value="3"/>
</dbReference>
<dbReference type="CDD" id="cd00051">
    <property type="entry name" value="EFh"/>
    <property type="match status" value="1"/>
</dbReference>
<sequence>MANVVGFQCTAASQQTISEYSRRELQEAFSKCDPRGTGTTSIKNLKTILRSLGFEPRNDEIRVLTAKIEENGKRQKDKVTFKELSNLLSEKLDERNGIKEMHAAFELFDSDSKGYITIDDLRRVAEELGETIAENQLKEMILEADTRGNGNVCEDDFYTVMKKTSLY</sequence>
<gene>
    <name evidence="4 6" type="ORF">LOAG_01271</name>
</gene>
<dbReference type="OMA" id="MNNEQIN"/>